<dbReference type="InterPro" id="IPR032465">
    <property type="entry name" value="ACMSD"/>
</dbReference>
<accession>A0A6J6SNI9</accession>
<feature type="domain" description="Amidohydrolase-related" evidence="2">
    <location>
        <begin position="95"/>
        <end position="387"/>
    </location>
</feature>
<evidence type="ECO:0000313" key="5">
    <source>
        <dbReference type="EMBL" id="CAB4939775.1"/>
    </source>
</evidence>
<dbReference type="PANTHER" id="PTHR21240:SF28">
    <property type="entry name" value="ISO-OROTATE DECARBOXYLASE (EUROFUNG)"/>
    <property type="match status" value="1"/>
</dbReference>
<dbReference type="EMBL" id="CAEZYR010000023">
    <property type="protein sequence ID" value="CAB4736471.1"/>
    <property type="molecule type" value="Genomic_DNA"/>
</dbReference>
<dbReference type="PANTHER" id="PTHR21240">
    <property type="entry name" value="2-AMINO-3-CARBOXYLMUCONATE-6-SEMIALDEHYDE DECARBOXYLASE"/>
    <property type="match status" value="1"/>
</dbReference>
<dbReference type="EMBL" id="CAFBMH010000219">
    <property type="protein sequence ID" value="CAB4939775.1"/>
    <property type="molecule type" value="Genomic_DNA"/>
</dbReference>
<dbReference type="EMBL" id="CAFBOS010000200">
    <property type="protein sequence ID" value="CAB5016480.1"/>
    <property type="molecule type" value="Genomic_DNA"/>
</dbReference>
<gene>
    <name evidence="3" type="ORF">UFOPK2754_00854</name>
    <name evidence="4" type="ORF">UFOPK3139_02237</name>
    <name evidence="5" type="ORF">UFOPK3543_03181</name>
    <name evidence="6" type="ORF">UFOPK3967_02526</name>
</gene>
<dbReference type="Pfam" id="PF04909">
    <property type="entry name" value="Amidohydro_2"/>
    <property type="match status" value="1"/>
</dbReference>
<dbReference type="InterPro" id="IPR032466">
    <property type="entry name" value="Metal_Hydrolase"/>
</dbReference>
<dbReference type="SUPFAM" id="SSF51556">
    <property type="entry name" value="Metallo-dependent hydrolases"/>
    <property type="match status" value="1"/>
</dbReference>
<dbReference type="InterPro" id="IPR006680">
    <property type="entry name" value="Amidohydro-rel"/>
</dbReference>
<organism evidence="3">
    <name type="scientific">freshwater metagenome</name>
    <dbReference type="NCBI Taxonomy" id="449393"/>
    <lineage>
        <taxon>unclassified sequences</taxon>
        <taxon>metagenomes</taxon>
        <taxon>ecological metagenomes</taxon>
    </lineage>
</organism>
<evidence type="ECO:0000313" key="6">
    <source>
        <dbReference type="EMBL" id="CAB5016480.1"/>
    </source>
</evidence>
<dbReference type="GO" id="GO:0005737">
    <property type="term" value="C:cytoplasm"/>
    <property type="evidence" value="ECO:0007669"/>
    <property type="project" value="TreeGrafter"/>
</dbReference>
<keyword evidence="1" id="KW-0456">Lyase</keyword>
<evidence type="ECO:0000256" key="1">
    <source>
        <dbReference type="ARBA" id="ARBA00023239"/>
    </source>
</evidence>
<dbReference type="GO" id="GO:0016787">
    <property type="term" value="F:hydrolase activity"/>
    <property type="evidence" value="ECO:0007669"/>
    <property type="project" value="InterPro"/>
</dbReference>
<dbReference type="EMBL" id="CAFABA010000107">
    <property type="protein sequence ID" value="CAB4834898.1"/>
    <property type="molecule type" value="Genomic_DNA"/>
</dbReference>
<name>A0A6J6SNI9_9ZZZZ</name>
<evidence type="ECO:0000313" key="3">
    <source>
        <dbReference type="EMBL" id="CAB4736471.1"/>
    </source>
</evidence>
<reference evidence="3" key="1">
    <citation type="submission" date="2020-05" db="EMBL/GenBank/DDBJ databases">
        <authorList>
            <person name="Chiriac C."/>
            <person name="Salcher M."/>
            <person name="Ghai R."/>
            <person name="Kavagutti S V."/>
        </authorList>
    </citation>
    <scope>NUCLEOTIDE SEQUENCE</scope>
</reference>
<protein>
    <submittedName>
        <fullName evidence="3">Unannotated protein</fullName>
    </submittedName>
</protein>
<sequence length="396" mass="44094">MALDFGIFDADNHYYEARDAFIRHVPASWHKRCMQWAEVGGRTRLLVGGKINTFIPNPTFDPVAKPGSLQAYFKGKGDAGKDLKVQFGELEPIRPEYHDRDARLAVMDAQGIDACWLFPTLAVGMEEALKHDPEAVMVAFRGFNEWLEDDWGYAYRDRLYAAPYLSLVDLDGAIAELERVLSLGARFICMRPAPVETPSGCNSPFVEQFDPFWARVAEAGVTVALHGGDSGAARMAQVWEPQADYKAFFATPLQRVILGNRAITDAMAAAVCHKVFDRHPVLRFASIENGASWVRGLVKKLDKAAAQSPDWFTERPSETFRRHVWVSPFWEDNAVTSAEMLGVDRCLFGSDWPHTEGLPEPRDYAEEIATLGAPAVRSIMRDNAARLTTPCTTPVG</sequence>
<dbReference type="GO" id="GO:0016831">
    <property type="term" value="F:carboxy-lyase activity"/>
    <property type="evidence" value="ECO:0007669"/>
    <property type="project" value="InterPro"/>
</dbReference>
<evidence type="ECO:0000259" key="2">
    <source>
        <dbReference type="Pfam" id="PF04909"/>
    </source>
</evidence>
<dbReference type="AlphaFoldDB" id="A0A6J6SNI9"/>
<evidence type="ECO:0000313" key="4">
    <source>
        <dbReference type="EMBL" id="CAB4834898.1"/>
    </source>
</evidence>
<proteinExistence type="predicted"/>
<dbReference type="Gene3D" id="3.20.20.140">
    <property type="entry name" value="Metal-dependent hydrolases"/>
    <property type="match status" value="1"/>
</dbReference>
<dbReference type="GO" id="GO:0019748">
    <property type="term" value="P:secondary metabolic process"/>
    <property type="evidence" value="ECO:0007669"/>
    <property type="project" value="TreeGrafter"/>
</dbReference>